<evidence type="ECO:0000313" key="6">
    <source>
        <dbReference type="EMBL" id="AUX38173.1"/>
    </source>
</evidence>
<dbReference type="GO" id="GO:0032993">
    <property type="term" value="C:protein-DNA complex"/>
    <property type="evidence" value="ECO:0007669"/>
    <property type="project" value="TreeGrafter"/>
</dbReference>
<evidence type="ECO:0000256" key="3">
    <source>
        <dbReference type="ARBA" id="ARBA00023125"/>
    </source>
</evidence>
<dbReference type="InterPro" id="IPR005119">
    <property type="entry name" value="LysR_subst-bd"/>
</dbReference>
<comment type="similarity">
    <text evidence="1">Belongs to the LysR transcriptional regulatory family.</text>
</comment>
<dbReference type="PROSITE" id="PS50931">
    <property type="entry name" value="HTH_LYSR"/>
    <property type="match status" value="1"/>
</dbReference>
<dbReference type="GO" id="GO:0003677">
    <property type="term" value="F:DNA binding"/>
    <property type="evidence" value="ECO:0007669"/>
    <property type="project" value="UniProtKB-KW"/>
</dbReference>
<dbReference type="FunFam" id="1.10.10.10:FF:000001">
    <property type="entry name" value="LysR family transcriptional regulator"/>
    <property type="match status" value="1"/>
</dbReference>
<keyword evidence="3" id="KW-0238">DNA-binding</keyword>
<feature type="domain" description="HTH lysR-type" evidence="5">
    <location>
        <begin position="7"/>
        <end position="64"/>
    </location>
</feature>
<evidence type="ECO:0000256" key="1">
    <source>
        <dbReference type="ARBA" id="ARBA00009437"/>
    </source>
</evidence>
<dbReference type="InterPro" id="IPR036388">
    <property type="entry name" value="WH-like_DNA-bd_sf"/>
</dbReference>
<dbReference type="Gene3D" id="1.10.10.10">
    <property type="entry name" value="Winged helix-like DNA-binding domain superfamily/Winged helix DNA-binding domain"/>
    <property type="match status" value="1"/>
</dbReference>
<dbReference type="Pfam" id="PF00126">
    <property type="entry name" value="HTH_1"/>
    <property type="match status" value="1"/>
</dbReference>
<dbReference type="Proteomes" id="UP000295497">
    <property type="component" value="Chromosome"/>
</dbReference>
<evidence type="ECO:0000313" key="7">
    <source>
        <dbReference type="Proteomes" id="UP000295497"/>
    </source>
</evidence>
<dbReference type="PRINTS" id="PR00039">
    <property type="entry name" value="HTHLYSR"/>
</dbReference>
<reference evidence="6 7" key="1">
    <citation type="submission" date="2015-09" db="EMBL/GenBank/DDBJ databases">
        <title>Sorangium comparison.</title>
        <authorList>
            <person name="Zaburannyi N."/>
            <person name="Bunk B."/>
            <person name="Overmann J."/>
            <person name="Mueller R."/>
        </authorList>
    </citation>
    <scope>NUCLEOTIDE SEQUENCE [LARGE SCALE GENOMIC DNA]</scope>
    <source>
        <strain evidence="6 7">So ce836</strain>
    </source>
</reference>
<dbReference type="CDD" id="cd08414">
    <property type="entry name" value="PBP2_LTTR_aromatics_like"/>
    <property type="match status" value="1"/>
</dbReference>
<sequence length="307" mass="33344">MVRSNVVDLRHLRYFLAVAEERHFGRAAQRLHIVQPALSMQILALEDEIGGALFVRTSRRVELTEAGALLVVEAQRAVAQAERAKAIVQQSLRGDIGKVRIGYAGNAILTGKTTDHLRAFRKAHPAAEIELREMPPSRQAEAVLTGEVDVGYCPAFALKVDPRLSVQPIGAWSLVVAMAEEHTLAAHRRVTPKMLAGEPLIMFPSEEAGGDVLKRLILMIGREPRRVHRADTTLSMLSLAGAGLGVALAPKPLIQVKVPRIVYRPFVAPKNVFAELLLIGRADETSGAVRAFVKLASGSSDRATSRS</sequence>
<name>A0A4P2R7W2_SORCE</name>
<dbReference type="EMBL" id="CP012672">
    <property type="protein sequence ID" value="AUX38173.1"/>
    <property type="molecule type" value="Genomic_DNA"/>
</dbReference>
<dbReference type="Pfam" id="PF03466">
    <property type="entry name" value="LysR_substrate"/>
    <property type="match status" value="1"/>
</dbReference>
<evidence type="ECO:0000259" key="5">
    <source>
        <dbReference type="PROSITE" id="PS50931"/>
    </source>
</evidence>
<protein>
    <submittedName>
        <fullName evidence="6">LysR family transcriptional regulator</fullName>
    </submittedName>
</protein>
<evidence type="ECO:0000256" key="4">
    <source>
        <dbReference type="ARBA" id="ARBA00023163"/>
    </source>
</evidence>
<dbReference type="PANTHER" id="PTHR30346">
    <property type="entry name" value="TRANSCRIPTIONAL DUAL REGULATOR HCAR-RELATED"/>
    <property type="match status" value="1"/>
</dbReference>
<dbReference type="InterPro" id="IPR000847">
    <property type="entry name" value="LysR_HTH_N"/>
</dbReference>
<accession>A0A4P2R7W2</accession>
<dbReference type="SUPFAM" id="SSF46785">
    <property type="entry name" value="Winged helix' DNA-binding domain"/>
    <property type="match status" value="1"/>
</dbReference>
<evidence type="ECO:0000256" key="2">
    <source>
        <dbReference type="ARBA" id="ARBA00023015"/>
    </source>
</evidence>
<dbReference type="GO" id="GO:0003700">
    <property type="term" value="F:DNA-binding transcription factor activity"/>
    <property type="evidence" value="ECO:0007669"/>
    <property type="project" value="InterPro"/>
</dbReference>
<dbReference type="AlphaFoldDB" id="A0A4P2R7W2"/>
<gene>
    <name evidence="6" type="primary">lysR</name>
    <name evidence="6" type="ORF">SOCE836_104130</name>
</gene>
<proteinExistence type="inferred from homology"/>
<organism evidence="6 7">
    <name type="scientific">Sorangium cellulosum</name>
    <name type="common">Polyangium cellulosum</name>
    <dbReference type="NCBI Taxonomy" id="56"/>
    <lineage>
        <taxon>Bacteria</taxon>
        <taxon>Pseudomonadati</taxon>
        <taxon>Myxococcota</taxon>
        <taxon>Polyangia</taxon>
        <taxon>Polyangiales</taxon>
        <taxon>Polyangiaceae</taxon>
        <taxon>Sorangium</taxon>
    </lineage>
</organism>
<dbReference type="SUPFAM" id="SSF53850">
    <property type="entry name" value="Periplasmic binding protein-like II"/>
    <property type="match status" value="1"/>
</dbReference>
<dbReference type="InterPro" id="IPR036390">
    <property type="entry name" value="WH_DNA-bd_sf"/>
</dbReference>
<keyword evidence="2" id="KW-0805">Transcription regulation</keyword>
<keyword evidence="4" id="KW-0804">Transcription</keyword>
<dbReference type="PANTHER" id="PTHR30346:SF0">
    <property type="entry name" value="HCA OPERON TRANSCRIPTIONAL ACTIVATOR HCAR"/>
    <property type="match status" value="1"/>
</dbReference>
<dbReference type="Gene3D" id="3.40.190.10">
    <property type="entry name" value="Periplasmic binding protein-like II"/>
    <property type="match status" value="2"/>
</dbReference>